<dbReference type="Proteomes" id="UP001550853">
    <property type="component" value="Unassembled WGS sequence"/>
</dbReference>
<comment type="caution">
    <text evidence="2">The sequence shown here is derived from an EMBL/GenBank/DDBJ whole genome shotgun (WGS) entry which is preliminary data.</text>
</comment>
<evidence type="ECO:0000313" key="3">
    <source>
        <dbReference type="Proteomes" id="UP001550853"/>
    </source>
</evidence>
<sequence length="101" mass="10531">MPLPGTRVVAYVLLRRAVPELLVFDRVGPAGVGTRGPAGGAGPGEGPERAVLREVAGEVGPVGVTVVRRIAVEDRPHPHPAQPRRTTFFLLRAPDGTPDAG</sequence>
<gene>
    <name evidence="2" type="ORF">AB0E61_04250</name>
</gene>
<evidence type="ECO:0000313" key="2">
    <source>
        <dbReference type="EMBL" id="MEU3709296.1"/>
    </source>
</evidence>
<organism evidence="2 3">
    <name type="scientific">Streptomyces catenulae</name>
    <dbReference type="NCBI Taxonomy" id="66875"/>
    <lineage>
        <taxon>Bacteria</taxon>
        <taxon>Bacillati</taxon>
        <taxon>Actinomycetota</taxon>
        <taxon>Actinomycetes</taxon>
        <taxon>Kitasatosporales</taxon>
        <taxon>Streptomycetaceae</taxon>
        <taxon>Streptomyces</taxon>
    </lineage>
</organism>
<feature type="domain" description="Nudix hydrolase" evidence="1">
    <location>
        <begin position="7"/>
        <end position="99"/>
    </location>
</feature>
<dbReference type="EMBL" id="JBEZVI010000002">
    <property type="protein sequence ID" value="MEU3709296.1"/>
    <property type="molecule type" value="Genomic_DNA"/>
</dbReference>
<evidence type="ECO:0000259" key="1">
    <source>
        <dbReference type="Pfam" id="PF00293"/>
    </source>
</evidence>
<dbReference type="InterPro" id="IPR015797">
    <property type="entry name" value="NUDIX_hydrolase-like_dom_sf"/>
</dbReference>
<proteinExistence type="predicted"/>
<dbReference type="Gene3D" id="3.90.79.10">
    <property type="entry name" value="Nucleoside Triphosphate Pyrophosphohydrolase"/>
    <property type="match status" value="1"/>
</dbReference>
<accession>A0ABV2YU94</accession>
<dbReference type="Pfam" id="PF00293">
    <property type="entry name" value="NUDIX"/>
    <property type="match status" value="1"/>
</dbReference>
<reference evidence="2 3" key="1">
    <citation type="submission" date="2024-06" db="EMBL/GenBank/DDBJ databases">
        <title>The Natural Products Discovery Center: Release of the First 8490 Sequenced Strains for Exploring Actinobacteria Biosynthetic Diversity.</title>
        <authorList>
            <person name="Kalkreuter E."/>
            <person name="Kautsar S.A."/>
            <person name="Yang D."/>
            <person name="Bader C.D."/>
            <person name="Teijaro C.N."/>
            <person name="Fluegel L."/>
            <person name="Davis C.M."/>
            <person name="Simpson J.R."/>
            <person name="Lauterbach L."/>
            <person name="Steele A.D."/>
            <person name="Gui C."/>
            <person name="Meng S."/>
            <person name="Li G."/>
            <person name="Viehrig K."/>
            <person name="Ye F."/>
            <person name="Su P."/>
            <person name="Kiefer A.F."/>
            <person name="Nichols A."/>
            <person name="Cepeda A.J."/>
            <person name="Yan W."/>
            <person name="Fan B."/>
            <person name="Jiang Y."/>
            <person name="Adhikari A."/>
            <person name="Zheng C.-J."/>
            <person name="Schuster L."/>
            <person name="Cowan T.M."/>
            <person name="Smanski M.J."/>
            <person name="Chevrette M.G."/>
            <person name="De Carvalho L.P.S."/>
            <person name="Shen B."/>
        </authorList>
    </citation>
    <scope>NUCLEOTIDE SEQUENCE [LARGE SCALE GENOMIC DNA]</scope>
    <source>
        <strain evidence="2 3">NPDC033039</strain>
    </source>
</reference>
<name>A0ABV2YU94_9ACTN</name>
<dbReference type="InterPro" id="IPR000086">
    <property type="entry name" value="NUDIX_hydrolase_dom"/>
</dbReference>
<protein>
    <submittedName>
        <fullName evidence="2">NUDIX domain-containing protein</fullName>
    </submittedName>
</protein>
<keyword evidence="3" id="KW-1185">Reference proteome</keyword>
<dbReference type="RefSeq" id="WP_245655130.1">
    <property type="nucleotide sequence ID" value="NZ_JBEZVI010000002.1"/>
</dbReference>
<dbReference type="SUPFAM" id="SSF55811">
    <property type="entry name" value="Nudix"/>
    <property type="match status" value="1"/>
</dbReference>